<dbReference type="GeneID" id="84575140"/>
<sequence length="343" mass="38470">MISILITIILCLPPILLLPSSFGLRLDHEHIAQIVDIKLRYRAAGVIIAVIAAVCVTLIPFPGKLATPIIFIALHAVNWFVARRSVRHRKLANGWLDDEETKVREAGHSFMLPVLTLPLYLYTGGWLALLLAAIYLDTSWDSMPVQIPIHFDPGFKTDTWAPRNGGSVYFLTFLGLALSLVFLLICLFIRLPSFTRGKAFRTSHVATLATAIHALSWLQCLITLSFAYNQVAYLLPTLHDYEKPVSISSLVACVIMFVGGLCYVILQTGRYEHAARELFPDQLDDDDKKFYILGMFYYNPTDMRVLVNDRFGVGLDFNWARWQSQAFMLVVLGVIVAVIIPAA</sequence>
<keyword evidence="1" id="KW-1133">Transmembrane helix</keyword>
<dbReference type="RefSeq" id="WP_005527451.1">
    <property type="nucleotide sequence ID" value="NZ_CP050134.2"/>
</dbReference>
<dbReference type="EMBL" id="UARK01000031">
    <property type="protein sequence ID" value="SPW31318.1"/>
    <property type="molecule type" value="Genomic_DNA"/>
</dbReference>
<dbReference type="AlphaFoldDB" id="A0A6H9XRS8"/>
<reference evidence="2 3" key="1">
    <citation type="submission" date="2018-06" db="EMBL/GenBank/DDBJ databases">
        <authorList>
            <consortium name="Pathogen Informatics"/>
            <person name="Doyle S."/>
        </authorList>
    </citation>
    <scope>NUCLEOTIDE SEQUENCE [LARGE SCALE GENOMIC DNA]</scope>
    <source>
        <strain evidence="2 3">NCTC10254</strain>
    </source>
</reference>
<feature type="transmembrane region" description="Helical" evidence="1">
    <location>
        <begin position="203"/>
        <end position="227"/>
    </location>
</feature>
<feature type="transmembrane region" description="Helical" evidence="1">
    <location>
        <begin position="168"/>
        <end position="191"/>
    </location>
</feature>
<evidence type="ECO:0000313" key="2">
    <source>
        <dbReference type="EMBL" id="SPW31318.1"/>
    </source>
</evidence>
<comment type="caution">
    <text evidence="2">The sequence shown here is derived from an EMBL/GenBank/DDBJ whole genome shotgun (WGS) entry which is preliminary data.</text>
</comment>
<protein>
    <submittedName>
        <fullName evidence="2">Predicted membrane protein</fullName>
    </submittedName>
</protein>
<keyword evidence="1" id="KW-0812">Transmembrane</keyword>
<evidence type="ECO:0000313" key="3">
    <source>
        <dbReference type="Proteomes" id="UP000249886"/>
    </source>
</evidence>
<proteinExistence type="predicted"/>
<dbReference type="Proteomes" id="UP000249886">
    <property type="component" value="Unassembled WGS sequence"/>
</dbReference>
<organism evidence="2 3">
    <name type="scientific">Corynebacterium matruchotii</name>
    <dbReference type="NCBI Taxonomy" id="43768"/>
    <lineage>
        <taxon>Bacteria</taxon>
        <taxon>Bacillati</taxon>
        <taxon>Actinomycetota</taxon>
        <taxon>Actinomycetes</taxon>
        <taxon>Mycobacteriales</taxon>
        <taxon>Corynebacteriaceae</taxon>
        <taxon>Corynebacterium</taxon>
    </lineage>
</organism>
<evidence type="ECO:0000256" key="1">
    <source>
        <dbReference type="SAM" id="Phobius"/>
    </source>
</evidence>
<feature type="transmembrane region" description="Helical" evidence="1">
    <location>
        <begin position="247"/>
        <end position="266"/>
    </location>
</feature>
<feature type="transmembrane region" description="Helical" evidence="1">
    <location>
        <begin position="65"/>
        <end position="82"/>
    </location>
</feature>
<accession>A0A6H9XRS8</accession>
<feature type="transmembrane region" description="Helical" evidence="1">
    <location>
        <begin position="110"/>
        <end position="136"/>
    </location>
</feature>
<feature type="transmembrane region" description="Helical" evidence="1">
    <location>
        <begin position="6"/>
        <end position="27"/>
    </location>
</feature>
<gene>
    <name evidence="2" type="ORF">NCTC10254_02068</name>
</gene>
<feature type="transmembrane region" description="Helical" evidence="1">
    <location>
        <begin position="39"/>
        <end position="59"/>
    </location>
</feature>
<keyword evidence="1" id="KW-0472">Membrane</keyword>
<feature type="transmembrane region" description="Helical" evidence="1">
    <location>
        <begin position="326"/>
        <end position="342"/>
    </location>
</feature>
<name>A0A6H9XRS8_9CORY</name>